<dbReference type="InterPro" id="IPR039657">
    <property type="entry name" value="Dimethylallyltransferase"/>
</dbReference>
<evidence type="ECO:0000256" key="13">
    <source>
        <dbReference type="RuleBase" id="RU003785"/>
    </source>
</evidence>
<feature type="site" description="Interaction with substrate tRNA" evidence="10">
    <location>
        <position position="130"/>
    </location>
</feature>
<dbReference type="Pfam" id="PF01715">
    <property type="entry name" value="IPPT"/>
    <property type="match status" value="1"/>
</dbReference>
<dbReference type="SUPFAM" id="SSF52540">
    <property type="entry name" value="P-loop containing nucleoside triphosphate hydrolases"/>
    <property type="match status" value="2"/>
</dbReference>
<dbReference type="Gene3D" id="3.40.50.300">
    <property type="entry name" value="P-loop containing nucleotide triphosphate hydrolases"/>
    <property type="match status" value="1"/>
</dbReference>
<evidence type="ECO:0000256" key="12">
    <source>
        <dbReference type="RuleBase" id="RU003784"/>
    </source>
</evidence>
<organism evidence="14 15">
    <name type="scientific">Trichlorobacter ammonificans</name>
    <dbReference type="NCBI Taxonomy" id="2916410"/>
    <lineage>
        <taxon>Bacteria</taxon>
        <taxon>Pseudomonadati</taxon>
        <taxon>Thermodesulfobacteriota</taxon>
        <taxon>Desulfuromonadia</taxon>
        <taxon>Geobacterales</taxon>
        <taxon>Geobacteraceae</taxon>
        <taxon>Trichlorobacter</taxon>
    </lineage>
</organism>
<feature type="binding site" evidence="10">
    <location>
        <begin position="19"/>
        <end position="24"/>
    </location>
    <ligand>
        <name>substrate</name>
    </ligand>
</feature>
<keyword evidence="4 10" id="KW-0808">Transferase</keyword>
<comment type="catalytic activity">
    <reaction evidence="9 10 11">
        <text>adenosine(37) in tRNA + dimethylallyl diphosphate = N(6)-dimethylallyladenosine(37) in tRNA + diphosphate</text>
        <dbReference type="Rhea" id="RHEA:26482"/>
        <dbReference type="Rhea" id="RHEA-COMP:10162"/>
        <dbReference type="Rhea" id="RHEA-COMP:10375"/>
        <dbReference type="ChEBI" id="CHEBI:33019"/>
        <dbReference type="ChEBI" id="CHEBI:57623"/>
        <dbReference type="ChEBI" id="CHEBI:74411"/>
        <dbReference type="ChEBI" id="CHEBI:74415"/>
        <dbReference type="EC" id="2.5.1.75"/>
    </reaction>
</comment>
<evidence type="ECO:0000256" key="9">
    <source>
        <dbReference type="ARBA" id="ARBA00049563"/>
    </source>
</evidence>
<proteinExistence type="inferred from homology"/>
<dbReference type="PANTHER" id="PTHR11088:SF60">
    <property type="entry name" value="TRNA DIMETHYLALLYLTRANSFERASE"/>
    <property type="match status" value="1"/>
</dbReference>
<feature type="region of interest" description="Interaction with substrate tRNA" evidence="10">
    <location>
        <begin position="42"/>
        <end position="45"/>
    </location>
</feature>
<dbReference type="Gene3D" id="1.10.20.140">
    <property type="match status" value="1"/>
</dbReference>
<keyword evidence="8 10" id="KW-0460">Magnesium</keyword>
<comment type="function">
    <text evidence="2 10 12">Catalyzes the transfer of a dimethylallyl group onto the adenine at position 37 in tRNAs that read codons beginning with uridine, leading to the formation of N6-(dimethylallyl)adenosine (i(6)A).</text>
</comment>
<dbReference type="RefSeq" id="WP_305731286.1">
    <property type="nucleotide sequence ID" value="NZ_OW150024.1"/>
</dbReference>
<gene>
    <name evidence="10 14" type="primary">miaA</name>
    <name evidence="14" type="ORF">GEAMG1_0529</name>
</gene>
<feature type="binding site" evidence="10">
    <location>
        <begin position="17"/>
        <end position="24"/>
    </location>
    <ligand>
        <name>ATP</name>
        <dbReference type="ChEBI" id="CHEBI:30616"/>
    </ligand>
</feature>
<evidence type="ECO:0000313" key="15">
    <source>
        <dbReference type="Proteomes" id="UP001295463"/>
    </source>
</evidence>
<keyword evidence="6 10" id="KW-0547">Nucleotide-binding</keyword>
<evidence type="ECO:0000256" key="3">
    <source>
        <dbReference type="ARBA" id="ARBA00005842"/>
    </source>
</evidence>
<evidence type="ECO:0000256" key="8">
    <source>
        <dbReference type="ARBA" id="ARBA00022842"/>
    </source>
</evidence>
<keyword evidence="15" id="KW-1185">Reference proteome</keyword>
<evidence type="ECO:0000256" key="10">
    <source>
        <dbReference type="HAMAP-Rule" id="MF_00185"/>
    </source>
</evidence>
<dbReference type="HAMAP" id="MF_00185">
    <property type="entry name" value="IPP_trans"/>
    <property type="match status" value="1"/>
</dbReference>
<comment type="cofactor">
    <cofactor evidence="1 10">
        <name>Mg(2+)</name>
        <dbReference type="ChEBI" id="CHEBI:18420"/>
    </cofactor>
</comment>
<evidence type="ECO:0000256" key="7">
    <source>
        <dbReference type="ARBA" id="ARBA00022840"/>
    </source>
</evidence>
<evidence type="ECO:0000256" key="4">
    <source>
        <dbReference type="ARBA" id="ARBA00022679"/>
    </source>
</evidence>
<dbReference type="CDD" id="cd02019">
    <property type="entry name" value="NK"/>
    <property type="match status" value="1"/>
</dbReference>
<comment type="caution">
    <text evidence="10">Lacks conserved residue(s) required for the propagation of feature annotation.</text>
</comment>
<keyword evidence="7 10" id="KW-0067">ATP-binding</keyword>
<dbReference type="InterPro" id="IPR027417">
    <property type="entry name" value="P-loop_NTPase"/>
</dbReference>
<evidence type="ECO:0000256" key="5">
    <source>
        <dbReference type="ARBA" id="ARBA00022694"/>
    </source>
</evidence>
<reference evidence="14 15" key="1">
    <citation type="submission" date="2022-03" db="EMBL/GenBank/DDBJ databases">
        <authorList>
            <person name="Koch H."/>
        </authorList>
    </citation>
    <scope>NUCLEOTIDE SEQUENCE [LARGE SCALE GENOMIC DNA]</scope>
    <source>
        <strain evidence="14 15">G1</strain>
    </source>
</reference>
<evidence type="ECO:0000256" key="2">
    <source>
        <dbReference type="ARBA" id="ARBA00003213"/>
    </source>
</evidence>
<dbReference type="GO" id="GO:0052381">
    <property type="term" value="F:tRNA dimethylallyltransferase activity"/>
    <property type="evidence" value="ECO:0007669"/>
    <property type="project" value="UniProtKB-EC"/>
</dbReference>
<comment type="subunit">
    <text evidence="10">Monomer.</text>
</comment>
<feature type="site" description="Interaction with substrate tRNA" evidence="10">
    <location>
        <position position="108"/>
    </location>
</feature>
<dbReference type="InterPro" id="IPR018022">
    <property type="entry name" value="IPT"/>
</dbReference>
<name>A0ABN8HFJ8_9BACT</name>
<comment type="similarity">
    <text evidence="3 10 13">Belongs to the IPP transferase family.</text>
</comment>
<dbReference type="EMBL" id="OW150024">
    <property type="protein sequence ID" value="CAH2030346.1"/>
    <property type="molecule type" value="Genomic_DNA"/>
</dbReference>
<keyword evidence="5 10" id="KW-0819">tRNA processing</keyword>
<protein>
    <recommendedName>
        <fullName evidence="10">tRNA dimethylallyltransferase</fullName>
        <ecNumber evidence="10">2.5.1.75</ecNumber>
    </recommendedName>
    <alternativeName>
        <fullName evidence="10">Dimethylallyl diphosphate:tRNA dimethylallyltransferase</fullName>
        <shortName evidence="10">DMAPP:tRNA dimethylallyltransferase</shortName>
        <shortName evidence="10">DMATase</shortName>
    </alternativeName>
    <alternativeName>
        <fullName evidence="10">Isopentenyl-diphosphate:tRNA isopentenyltransferase</fullName>
        <shortName evidence="10">IPP transferase</shortName>
        <shortName evidence="10">IPPT</shortName>
        <shortName evidence="10">IPTase</shortName>
    </alternativeName>
</protein>
<sequence>MTTGTPSPSLRLLVIAGPTASGKSALALELADRLDGEIVCVDSLTVYRGVDIGSAKPSPTDRARVPHHLLDIRNPCEPFSAADFRREAARAIADITARGKRPILAGGTGLYLRILLGGLADAPGGDRELRERLQRRAEQEGGEALLAELQRIDPETAAGLHPNNLIRIIRALEVWHASGAPLSHFQQRHQFSDRPYRPLQYLLNLPRELLYRRIDARVHRMLREGLVEEYQSLVASGVPADAKPLCAIGYKEVAAFLAGDIPASELPQVIARNTRHYAKRQLTWFRKEAEMLSVAYPPDSATIAREAARFFKEGER</sequence>
<dbReference type="NCBIfam" id="TIGR00174">
    <property type="entry name" value="miaA"/>
    <property type="match status" value="1"/>
</dbReference>
<accession>A0ABN8HFJ8</accession>
<evidence type="ECO:0000313" key="14">
    <source>
        <dbReference type="EMBL" id="CAH2030346.1"/>
    </source>
</evidence>
<evidence type="ECO:0000256" key="11">
    <source>
        <dbReference type="RuleBase" id="RU003783"/>
    </source>
</evidence>
<dbReference type="EC" id="2.5.1.75" evidence="10"/>
<evidence type="ECO:0000256" key="6">
    <source>
        <dbReference type="ARBA" id="ARBA00022741"/>
    </source>
</evidence>
<dbReference type="Proteomes" id="UP001295463">
    <property type="component" value="Chromosome"/>
</dbReference>
<evidence type="ECO:0000256" key="1">
    <source>
        <dbReference type="ARBA" id="ARBA00001946"/>
    </source>
</evidence>
<dbReference type="PANTHER" id="PTHR11088">
    <property type="entry name" value="TRNA DIMETHYLALLYLTRANSFERASE"/>
    <property type="match status" value="1"/>
</dbReference>